<gene>
    <name evidence="1" type="ORF">LCGC14_1336220</name>
</gene>
<proteinExistence type="predicted"/>
<sequence>MKVIKKSKGKNSYVAIIEIKEQYYVVSVNKRRNIVRSFLPSDTSAKKGGGSTYFGRLSSNGVRYVSSPRKRQNALRLFRRYIEK</sequence>
<dbReference type="EMBL" id="LAZR01008126">
    <property type="protein sequence ID" value="KKM80798.1"/>
    <property type="molecule type" value="Genomic_DNA"/>
</dbReference>
<organism evidence="1">
    <name type="scientific">marine sediment metagenome</name>
    <dbReference type="NCBI Taxonomy" id="412755"/>
    <lineage>
        <taxon>unclassified sequences</taxon>
        <taxon>metagenomes</taxon>
        <taxon>ecological metagenomes</taxon>
    </lineage>
</organism>
<evidence type="ECO:0000313" key="1">
    <source>
        <dbReference type="EMBL" id="KKM80798.1"/>
    </source>
</evidence>
<protein>
    <submittedName>
        <fullName evidence="1">Uncharacterized protein</fullName>
    </submittedName>
</protein>
<dbReference type="AlphaFoldDB" id="A0A0F9KFU9"/>
<name>A0A0F9KFU9_9ZZZZ</name>
<comment type="caution">
    <text evidence="1">The sequence shown here is derived from an EMBL/GenBank/DDBJ whole genome shotgun (WGS) entry which is preliminary data.</text>
</comment>
<accession>A0A0F9KFU9</accession>
<reference evidence="1" key="1">
    <citation type="journal article" date="2015" name="Nature">
        <title>Complex archaea that bridge the gap between prokaryotes and eukaryotes.</title>
        <authorList>
            <person name="Spang A."/>
            <person name="Saw J.H."/>
            <person name="Jorgensen S.L."/>
            <person name="Zaremba-Niedzwiedzka K."/>
            <person name="Martijn J."/>
            <person name="Lind A.E."/>
            <person name="van Eijk R."/>
            <person name="Schleper C."/>
            <person name="Guy L."/>
            <person name="Ettema T.J."/>
        </authorList>
    </citation>
    <scope>NUCLEOTIDE SEQUENCE</scope>
</reference>